<dbReference type="EMBL" id="MU806167">
    <property type="protein sequence ID" value="KAJ3838718.1"/>
    <property type="molecule type" value="Genomic_DNA"/>
</dbReference>
<reference evidence="5" key="1">
    <citation type="submission" date="2022-08" db="EMBL/GenBank/DDBJ databases">
        <authorList>
            <consortium name="DOE Joint Genome Institute"/>
            <person name="Min B."/>
            <person name="Riley R."/>
            <person name="Sierra-Patev S."/>
            <person name="Naranjo-Ortiz M."/>
            <person name="Looney B."/>
            <person name="Konkel Z."/>
            <person name="Slot J.C."/>
            <person name="Sakamoto Y."/>
            <person name="Steenwyk J.L."/>
            <person name="Rokas A."/>
            <person name="Carro J."/>
            <person name="Camarero S."/>
            <person name="Ferreira P."/>
            <person name="Molpeceres G."/>
            <person name="Ruiz-Duenas F.J."/>
            <person name="Serrano A."/>
            <person name="Henrissat B."/>
            <person name="Drula E."/>
            <person name="Hughes K.W."/>
            <person name="Mata J.L."/>
            <person name="Ishikawa N.K."/>
            <person name="Vargas-Isla R."/>
            <person name="Ushijima S."/>
            <person name="Smith C.A."/>
            <person name="Ahrendt S."/>
            <person name="Andreopoulos W."/>
            <person name="He G."/>
            <person name="Labutti K."/>
            <person name="Lipzen A."/>
            <person name="Ng V."/>
            <person name="Sandor L."/>
            <person name="Barry K."/>
            <person name="Martinez A.T."/>
            <person name="Xiao Y."/>
            <person name="Gibbons J.G."/>
            <person name="Terashima K."/>
            <person name="Hibbett D.S."/>
            <person name="Grigoriev I.V."/>
        </authorList>
    </citation>
    <scope>NUCLEOTIDE SEQUENCE</scope>
    <source>
        <strain evidence="5">TFB9207</strain>
    </source>
</reference>
<feature type="region of interest" description="Disordered" evidence="3">
    <location>
        <begin position="1"/>
        <end position="27"/>
    </location>
</feature>
<dbReference type="Pfam" id="PF00076">
    <property type="entry name" value="RRM_1"/>
    <property type="match status" value="1"/>
</dbReference>
<dbReference type="PANTHER" id="PTHR19965:SF35">
    <property type="entry name" value="RNA ANNEALING PROTEIN YRA1"/>
    <property type="match status" value="1"/>
</dbReference>
<evidence type="ECO:0000259" key="4">
    <source>
        <dbReference type="PROSITE" id="PS50102"/>
    </source>
</evidence>
<dbReference type="InterPro" id="IPR000504">
    <property type="entry name" value="RRM_dom"/>
</dbReference>
<accession>A0AA38P9A9</accession>
<comment type="caution">
    <text evidence="5">The sequence shown here is derived from an EMBL/GenBank/DDBJ whole genome shotgun (WGS) entry which is preliminary data.</text>
</comment>
<dbReference type="InterPro" id="IPR035979">
    <property type="entry name" value="RBD_domain_sf"/>
</dbReference>
<evidence type="ECO:0000256" key="3">
    <source>
        <dbReference type="SAM" id="MobiDB-lite"/>
    </source>
</evidence>
<dbReference type="InterPro" id="IPR051229">
    <property type="entry name" value="ALYREF_mRNA_export"/>
</dbReference>
<dbReference type="SMART" id="SM01218">
    <property type="entry name" value="FoP_duplication"/>
    <property type="match status" value="1"/>
</dbReference>
<feature type="compositionally biased region" description="Basic residues" evidence="3">
    <location>
        <begin position="181"/>
        <end position="191"/>
    </location>
</feature>
<dbReference type="PANTHER" id="PTHR19965">
    <property type="entry name" value="RNA AND EXPORT FACTOR BINDING PROTEIN"/>
    <property type="match status" value="1"/>
</dbReference>
<dbReference type="PROSITE" id="PS50102">
    <property type="entry name" value="RRM"/>
    <property type="match status" value="1"/>
</dbReference>
<sequence length="224" mass="24035">MDNMNKALDDIIKSQPRNHRRHGGRNARAQVLGTTAATVTPAARQRIKAGKVAPAQPAAAQQPTPADKIIVSNLPQDVNEQQVRELFITTVGPLRDVTLHYDSAGRSKGVAAVHFQRKGDGTKAFQQYNNRLIDGKRPMKIEIVVDPTRAAAPGPSLAARVAPVAEVTPQPNVTRNATRGGVRRRGRGGRFRKNDRPAKSAADLDAEMEDYTASTAPAVTATAA</sequence>
<evidence type="ECO:0000256" key="1">
    <source>
        <dbReference type="ARBA" id="ARBA00022884"/>
    </source>
</evidence>
<dbReference type="AlphaFoldDB" id="A0AA38P9A9"/>
<protein>
    <recommendedName>
        <fullName evidence="4">RRM domain-containing protein</fullName>
    </recommendedName>
</protein>
<gene>
    <name evidence="5" type="ORF">F5878DRAFT_618809</name>
</gene>
<organism evidence="5 6">
    <name type="scientific">Lentinula raphanica</name>
    <dbReference type="NCBI Taxonomy" id="153919"/>
    <lineage>
        <taxon>Eukaryota</taxon>
        <taxon>Fungi</taxon>
        <taxon>Dikarya</taxon>
        <taxon>Basidiomycota</taxon>
        <taxon>Agaricomycotina</taxon>
        <taxon>Agaricomycetes</taxon>
        <taxon>Agaricomycetidae</taxon>
        <taxon>Agaricales</taxon>
        <taxon>Marasmiineae</taxon>
        <taxon>Omphalotaceae</taxon>
        <taxon>Lentinula</taxon>
    </lineage>
</organism>
<dbReference type="SUPFAM" id="SSF54928">
    <property type="entry name" value="RNA-binding domain, RBD"/>
    <property type="match status" value="1"/>
</dbReference>
<feature type="domain" description="RRM" evidence="4">
    <location>
        <begin position="67"/>
        <end position="146"/>
    </location>
</feature>
<dbReference type="GO" id="GO:0003729">
    <property type="term" value="F:mRNA binding"/>
    <property type="evidence" value="ECO:0007669"/>
    <property type="project" value="TreeGrafter"/>
</dbReference>
<evidence type="ECO:0000256" key="2">
    <source>
        <dbReference type="PROSITE-ProRule" id="PRU00176"/>
    </source>
</evidence>
<feature type="region of interest" description="Disordered" evidence="3">
    <location>
        <begin position="170"/>
        <end position="224"/>
    </location>
</feature>
<proteinExistence type="predicted"/>
<evidence type="ECO:0000313" key="5">
    <source>
        <dbReference type="EMBL" id="KAJ3838718.1"/>
    </source>
</evidence>
<dbReference type="Pfam" id="PF13865">
    <property type="entry name" value="FoP_duplication"/>
    <property type="match status" value="1"/>
</dbReference>
<evidence type="ECO:0000313" key="6">
    <source>
        <dbReference type="Proteomes" id="UP001163846"/>
    </source>
</evidence>
<feature type="compositionally biased region" description="Basic residues" evidence="3">
    <location>
        <begin position="16"/>
        <end position="25"/>
    </location>
</feature>
<dbReference type="InterPro" id="IPR025715">
    <property type="entry name" value="FoP_C"/>
</dbReference>
<dbReference type="Proteomes" id="UP001163846">
    <property type="component" value="Unassembled WGS sequence"/>
</dbReference>
<keyword evidence="1 2" id="KW-0694">RNA-binding</keyword>
<dbReference type="InterPro" id="IPR012677">
    <property type="entry name" value="Nucleotide-bd_a/b_plait_sf"/>
</dbReference>
<dbReference type="GO" id="GO:0005634">
    <property type="term" value="C:nucleus"/>
    <property type="evidence" value="ECO:0007669"/>
    <property type="project" value="TreeGrafter"/>
</dbReference>
<name>A0AA38P9A9_9AGAR</name>
<dbReference type="SMART" id="SM00360">
    <property type="entry name" value="RRM"/>
    <property type="match status" value="1"/>
</dbReference>
<keyword evidence="6" id="KW-1185">Reference proteome</keyword>
<feature type="compositionally biased region" description="Low complexity" evidence="3">
    <location>
        <begin position="212"/>
        <end position="224"/>
    </location>
</feature>
<dbReference type="Gene3D" id="3.30.70.330">
    <property type="match status" value="1"/>
</dbReference>